<dbReference type="EMBL" id="KN731373">
    <property type="protein sequence ID" value="KIH60014.1"/>
    <property type="molecule type" value="Genomic_DNA"/>
</dbReference>
<evidence type="ECO:0000313" key="3">
    <source>
        <dbReference type="Proteomes" id="UP000054047"/>
    </source>
</evidence>
<dbReference type="Proteomes" id="UP000054047">
    <property type="component" value="Unassembled WGS sequence"/>
</dbReference>
<protein>
    <submittedName>
        <fullName evidence="2">Uncharacterized protein</fullName>
    </submittedName>
</protein>
<dbReference type="AlphaFoldDB" id="A0A0C2GM26"/>
<organism evidence="2 3">
    <name type="scientific">Ancylostoma duodenale</name>
    <dbReference type="NCBI Taxonomy" id="51022"/>
    <lineage>
        <taxon>Eukaryota</taxon>
        <taxon>Metazoa</taxon>
        <taxon>Ecdysozoa</taxon>
        <taxon>Nematoda</taxon>
        <taxon>Chromadorea</taxon>
        <taxon>Rhabditida</taxon>
        <taxon>Rhabditina</taxon>
        <taxon>Rhabditomorpha</taxon>
        <taxon>Strongyloidea</taxon>
        <taxon>Ancylostomatidae</taxon>
        <taxon>Ancylostomatinae</taxon>
        <taxon>Ancylostoma</taxon>
    </lineage>
</organism>
<feature type="region of interest" description="Disordered" evidence="1">
    <location>
        <begin position="126"/>
        <end position="149"/>
    </location>
</feature>
<evidence type="ECO:0000313" key="2">
    <source>
        <dbReference type="EMBL" id="KIH60014.1"/>
    </source>
</evidence>
<proteinExistence type="predicted"/>
<sequence>MVPFQTKLSNLSAFYKLLYIFAAKEQYRRPKVLLDNITESLQHFSALVENEDGTWGLREVSLQEYLRATPEERIEMGWWYGGIENLEAEMEEAMIKADGHSHLWIQENSKKCPKCSIPIQACRDQLFDVPEEPDDDDDDDEEEEGEGDH</sequence>
<gene>
    <name evidence="2" type="ORF">ANCDUO_09742</name>
</gene>
<accession>A0A0C2GM26</accession>
<feature type="compositionally biased region" description="Acidic residues" evidence="1">
    <location>
        <begin position="129"/>
        <end position="149"/>
    </location>
</feature>
<name>A0A0C2GM26_9BILA</name>
<reference evidence="2 3" key="1">
    <citation type="submission" date="2013-12" db="EMBL/GenBank/DDBJ databases">
        <title>Draft genome of the parsitic nematode Ancylostoma duodenale.</title>
        <authorList>
            <person name="Mitreva M."/>
        </authorList>
    </citation>
    <scope>NUCLEOTIDE SEQUENCE [LARGE SCALE GENOMIC DNA]</scope>
    <source>
        <strain evidence="2 3">Zhejiang</strain>
    </source>
</reference>
<dbReference type="OrthoDB" id="1431934at2759"/>
<keyword evidence="3" id="KW-1185">Reference proteome</keyword>
<evidence type="ECO:0000256" key="1">
    <source>
        <dbReference type="SAM" id="MobiDB-lite"/>
    </source>
</evidence>